<feature type="transmembrane region" description="Helical" evidence="1">
    <location>
        <begin position="30"/>
        <end position="50"/>
    </location>
</feature>
<accession>A0A839RVW2</accession>
<protein>
    <submittedName>
        <fullName evidence="2">Uncharacterized protein</fullName>
    </submittedName>
</protein>
<dbReference type="EMBL" id="JACHWU010000001">
    <property type="protein sequence ID" value="MBB3049861.1"/>
    <property type="molecule type" value="Genomic_DNA"/>
</dbReference>
<dbReference type="RefSeq" id="WP_183648074.1">
    <property type="nucleotide sequence ID" value="NZ_JACHWU010000001.1"/>
</dbReference>
<keyword evidence="1" id="KW-1133">Transmembrane helix</keyword>
<gene>
    <name evidence="2" type="ORF">FHS23_000856</name>
</gene>
<dbReference type="AlphaFoldDB" id="A0A839RVW2"/>
<keyword evidence="3" id="KW-1185">Reference proteome</keyword>
<dbReference type="Proteomes" id="UP000550714">
    <property type="component" value="Unassembled WGS sequence"/>
</dbReference>
<sequence length="51" mass="5232">MALGAFTFGGRLQARFVVGHSGGVMSKRLIAIVLVGCLVLMAVASSLSLLL</sequence>
<comment type="caution">
    <text evidence="2">The sequence shown here is derived from an EMBL/GenBank/DDBJ whole genome shotgun (WGS) entry which is preliminary data.</text>
</comment>
<evidence type="ECO:0000313" key="2">
    <source>
        <dbReference type="EMBL" id="MBB3049861.1"/>
    </source>
</evidence>
<organism evidence="2 3">
    <name type="scientific">Prauserella isguenensis</name>
    <dbReference type="NCBI Taxonomy" id="1470180"/>
    <lineage>
        <taxon>Bacteria</taxon>
        <taxon>Bacillati</taxon>
        <taxon>Actinomycetota</taxon>
        <taxon>Actinomycetes</taxon>
        <taxon>Pseudonocardiales</taxon>
        <taxon>Pseudonocardiaceae</taxon>
        <taxon>Prauserella</taxon>
    </lineage>
</organism>
<reference evidence="2 3" key="1">
    <citation type="submission" date="2020-08" db="EMBL/GenBank/DDBJ databases">
        <title>Genomic Encyclopedia of Type Strains, Phase III (KMG-III): the genomes of soil and plant-associated and newly described type strains.</title>
        <authorList>
            <person name="Whitman W."/>
        </authorList>
    </citation>
    <scope>NUCLEOTIDE SEQUENCE [LARGE SCALE GENOMIC DNA]</scope>
    <source>
        <strain evidence="2 3">CECT 8577</strain>
    </source>
</reference>
<evidence type="ECO:0000313" key="3">
    <source>
        <dbReference type="Proteomes" id="UP000550714"/>
    </source>
</evidence>
<evidence type="ECO:0000256" key="1">
    <source>
        <dbReference type="SAM" id="Phobius"/>
    </source>
</evidence>
<keyword evidence="1" id="KW-0812">Transmembrane</keyword>
<name>A0A839RVW2_9PSEU</name>
<proteinExistence type="predicted"/>
<keyword evidence="1" id="KW-0472">Membrane</keyword>